<dbReference type="PANTHER" id="PTHR43553">
    <property type="entry name" value="HEAVY METAL TRANSPORTER"/>
    <property type="match status" value="1"/>
</dbReference>
<dbReference type="OrthoDB" id="9784332at2"/>
<dbReference type="InterPro" id="IPR027417">
    <property type="entry name" value="P-loop_NTPase"/>
</dbReference>
<dbReference type="InterPro" id="IPR030947">
    <property type="entry name" value="EcfA_1"/>
</dbReference>
<keyword evidence="8" id="KW-0472">Membrane</keyword>
<keyword evidence="11" id="KW-1185">Reference proteome</keyword>
<protein>
    <submittedName>
        <fullName evidence="10">Energy-coupling factor transport system ATP-binding protein</fullName>
    </submittedName>
</protein>
<evidence type="ECO:0000256" key="7">
    <source>
        <dbReference type="ARBA" id="ARBA00022967"/>
    </source>
</evidence>
<name>A0A1H0F7M1_9BACI</name>
<dbReference type="SUPFAM" id="SSF52540">
    <property type="entry name" value="P-loop containing nucleoside triphosphate hydrolases"/>
    <property type="match status" value="1"/>
</dbReference>
<keyword evidence="6 10" id="KW-0067">ATP-binding</keyword>
<sequence length="275" mass="31161">MIEFQGVSYRYSSSEENVLKDINLKIAQGDWVALLGHNGSGKSTLAKLMNGILMPTKGQVFVNGVLLNEETVWEIRHEVGMVFQNPENQFVGTTVIDDVAFGLENMAIPREEMESRIDESLKVVGMTDYKLQEPYRLSGGQKQRIAIAGVLAMMPQVIIFDEATTMLDPSGRKELLETMKYVREKRDITFVSITHDLNEAVWADRVIVLEDGAIWFEGTPQTLLEKRESLQSTGLRPPFVAQLTDELRKNGITFEQQPLHHKDLVKQLWTLHSKT</sequence>
<evidence type="ECO:0000256" key="8">
    <source>
        <dbReference type="ARBA" id="ARBA00023136"/>
    </source>
</evidence>
<evidence type="ECO:0000256" key="4">
    <source>
        <dbReference type="ARBA" id="ARBA00022475"/>
    </source>
</evidence>
<dbReference type="GO" id="GO:0015087">
    <property type="term" value="F:cobalt ion transmembrane transporter activity"/>
    <property type="evidence" value="ECO:0007669"/>
    <property type="project" value="UniProtKB-ARBA"/>
</dbReference>
<dbReference type="GO" id="GO:0016887">
    <property type="term" value="F:ATP hydrolysis activity"/>
    <property type="evidence" value="ECO:0007669"/>
    <property type="project" value="InterPro"/>
</dbReference>
<dbReference type="NCBIfam" id="NF010167">
    <property type="entry name" value="PRK13648.1"/>
    <property type="match status" value="1"/>
</dbReference>
<dbReference type="RefSeq" id="WP_093857735.1">
    <property type="nucleotide sequence ID" value="NZ_BJVZ01000019.1"/>
</dbReference>
<dbReference type="SMART" id="SM00382">
    <property type="entry name" value="AAA"/>
    <property type="match status" value="1"/>
</dbReference>
<evidence type="ECO:0000256" key="3">
    <source>
        <dbReference type="ARBA" id="ARBA00022448"/>
    </source>
</evidence>
<dbReference type="PANTHER" id="PTHR43553:SF24">
    <property type="entry name" value="ENERGY-COUPLING FACTOR TRANSPORTER ATP-BINDING PROTEIN ECFA1"/>
    <property type="match status" value="1"/>
</dbReference>
<evidence type="ECO:0000313" key="10">
    <source>
        <dbReference type="EMBL" id="SDN90697.1"/>
    </source>
</evidence>
<evidence type="ECO:0000256" key="6">
    <source>
        <dbReference type="ARBA" id="ARBA00022840"/>
    </source>
</evidence>
<gene>
    <name evidence="10" type="ORF">SAMN05216498_0176</name>
</gene>
<dbReference type="GO" id="GO:0005524">
    <property type="term" value="F:ATP binding"/>
    <property type="evidence" value="ECO:0007669"/>
    <property type="project" value="UniProtKB-KW"/>
</dbReference>
<accession>A0A1H0F7M1</accession>
<dbReference type="PROSITE" id="PS50893">
    <property type="entry name" value="ABC_TRANSPORTER_2"/>
    <property type="match status" value="1"/>
</dbReference>
<dbReference type="GO" id="GO:0042626">
    <property type="term" value="F:ATPase-coupled transmembrane transporter activity"/>
    <property type="evidence" value="ECO:0007669"/>
    <property type="project" value="TreeGrafter"/>
</dbReference>
<dbReference type="Gene3D" id="3.40.50.300">
    <property type="entry name" value="P-loop containing nucleotide triphosphate hydrolases"/>
    <property type="match status" value="1"/>
</dbReference>
<reference evidence="10 11" key="1">
    <citation type="submission" date="2016-10" db="EMBL/GenBank/DDBJ databases">
        <authorList>
            <person name="de Groot N.N."/>
        </authorList>
    </citation>
    <scope>NUCLEOTIDE SEQUENCE [LARGE SCALE GENOMIC DNA]</scope>
    <source>
        <strain evidence="10 11">CGMCC 1.3442</strain>
    </source>
</reference>
<dbReference type="FunFam" id="3.40.50.300:FF:000224">
    <property type="entry name" value="Energy-coupling factor transporter ATP-binding protein EcfA"/>
    <property type="match status" value="1"/>
</dbReference>
<feature type="domain" description="ABC transporter" evidence="9">
    <location>
        <begin position="2"/>
        <end position="236"/>
    </location>
</feature>
<dbReference type="PROSITE" id="PS00211">
    <property type="entry name" value="ABC_TRANSPORTER_1"/>
    <property type="match status" value="1"/>
</dbReference>
<evidence type="ECO:0000313" key="11">
    <source>
        <dbReference type="Proteomes" id="UP000199334"/>
    </source>
</evidence>
<comment type="similarity">
    <text evidence="2">Belongs to the ABC transporter superfamily.</text>
</comment>
<dbReference type="InterPro" id="IPR015856">
    <property type="entry name" value="ABC_transpr_CbiO/EcfA_su"/>
</dbReference>
<keyword evidence="7" id="KW-1278">Translocase</keyword>
<dbReference type="STRING" id="237069.SAMN05216498_0176"/>
<dbReference type="Proteomes" id="UP000199334">
    <property type="component" value="Unassembled WGS sequence"/>
</dbReference>
<dbReference type="GO" id="GO:0043190">
    <property type="term" value="C:ATP-binding cassette (ABC) transporter complex"/>
    <property type="evidence" value="ECO:0007669"/>
    <property type="project" value="TreeGrafter"/>
</dbReference>
<dbReference type="InterPro" id="IPR050095">
    <property type="entry name" value="ECF_ABC_transporter_ATP-bd"/>
</dbReference>
<evidence type="ECO:0000256" key="1">
    <source>
        <dbReference type="ARBA" id="ARBA00004202"/>
    </source>
</evidence>
<dbReference type="EMBL" id="FNIG01000011">
    <property type="protein sequence ID" value="SDN90697.1"/>
    <property type="molecule type" value="Genomic_DNA"/>
</dbReference>
<dbReference type="NCBIfam" id="TIGR04520">
    <property type="entry name" value="ECF_ATPase_1"/>
    <property type="match status" value="1"/>
</dbReference>
<evidence type="ECO:0000256" key="2">
    <source>
        <dbReference type="ARBA" id="ARBA00005417"/>
    </source>
</evidence>
<dbReference type="InterPro" id="IPR003439">
    <property type="entry name" value="ABC_transporter-like_ATP-bd"/>
</dbReference>
<organism evidence="10 11">
    <name type="scientific">Tenuibacillus multivorans</name>
    <dbReference type="NCBI Taxonomy" id="237069"/>
    <lineage>
        <taxon>Bacteria</taxon>
        <taxon>Bacillati</taxon>
        <taxon>Bacillota</taxon>
        <taxon>Bacilli</taxon>
        <taxon>Bacillales</taxon>
        <taxon>Bacillaceae</taxon>
        <taxon>Tenuibacillus</taxon>
    </lineage>
</organism>
<keyword evidence="3" id="KW-0813">Transport</keyword>
<comment type="subcellular location">
    <subcellularLocation>
        <location evidence="1">Cell membrane</location>
        <topology evidence="1">Peripheral membrane protein</topology>
    </subcellularLocation>
</comment>
<proteinExistence type="inferred from homology"/>
<dbReference type="AlphaFoldDB" id="A0A1H0F7M1"/>
<dbReference type="InterPro" id="IPR003593">
    <property type="entry name" value="AAA+_ATPase"/>
</dbReference>
<evidence type="ECO:0000259" key="9">
    <source>
        <dbReference type="PROSITE" id="PS50893"/>
    </source>
</evidence>
<dbReference type="InterPro" id="IPR017871">
    <property type="entry name" value="ABC_transporter-like_CS"/>
</dbReference>
<evidence type="ECO:0000256" key="5">
    <source>
        <dbReference type="ARBA" id="ARBA00022741"/>
    </source>
</evidence>
<dbReference type="Pfam" id="PF00005">
    <property type="entry name" value="ABC_tran"/>
    <property type="match status" value="1"/>
</dbReference>
<dbReference type="CDD" id="cd03225">
    <property type="entry name" value="ABC_cobalt_CbiO_domain1"/>
    <property type="match status" value="1"/>
</dbReference>
<keyword evidence="4" id="KW-1003">Cell membrane</keyword>
<keyword evidence="5" id="KW-0547">Nucleotide-binding</keyword>